<feature type="domain" description="Tryptophan synthase beta chain-like PALP" evidence="6">
    <location>
        <begin position="64"/>
        <end position="352"/>
    </location>
</feature>
<keyword evidence="5" id="KW-0472">Membrane</keyword>
<name>A0A382GBS8_9ZZZZ</name>
<evidence type="ECO:0000256" key="3">
    <source>
        <dbReference type="ARBA" id="ARBA00022898"/>
    </source>
</evidence>
<dbReference type="EMBL" id="UINC01054498">
    <property type="protein sequence ID" value="SVB72285.1"/>
    <property type="molecule type" value="Genomic_DNA"/>
</dbReference>
<feature type="transmembrane region" description="Helical" evidence="5">
    <location>
        <begin position="12"/>
        <end position="33"/>
    </location>
</feature>
<dbReference type="Gene3D" id="3.40.50.1100">
    <property type="match status" value="2"/>
</dbReference>
<comment type="similarity">
    <text evidence="2">Belongs to the serine/threonine dehydratase family.</text>
</comment>
<dbReference type="InterPro" id="IPR050147">
    <property type="entry name" value="Ser/Thr_Dehydratase"/>
</dbReference>
<dbReference type="Pfam" id="PF00291">
    <property type="entry name" value="PALP"/>
    <property type="match status" value="1"/>
</dbReference>
<accession>A0A382GBS8</accession>
<evidence type="ECO:0000256" key="2">
    <source>
        <dbReference type="ARBA" id="ARBA00010869"/>
    </source>
</evidence>
<feature type="non-terminal residue" evidence="7">
    <location>
        <position position="1"/>
    </location>
</feature>
<dbReference type="GO" id="GO:0003941">
    <property type="term" value="F:L-serine ammonia-lyase activity"/>
    <property type="evidence" value="ECO:0007669"/>
    <property type="project" value="TreeGrafter"/>
</dbReference>
<dbReference type="NCBIfam" id="NF005292">
    <property type="entry name" value="PRK06815.1"/>
    <property type="match status" value="1"/>
</dbReference>
<dbReference type="PANTHER" id="PTHR48078:SF6">
    <property type="entry name" value="L-THREONINE DEHYDRATASE CATABOLIC TDCB"/>
    <property type="match status" value="1"/>
</dbReference>
<dbReference type="GO" id="GO:0006565">
    <property type="term" value="P:L-serine catabolic process"/>
    <property type="evidence" value="ECO:0007669"/>
    <property type="project" value="TreeGrafter"/>
</dbReference>
<keyword evidence="3" id="KW-0663">Pyridoxal phosphate</keyword>
<dbReference type="CDD" id="cd01562">
    <property type="entry name" value="Thr-dehyd"/>
    <property type="match status" value="1"/>
</dbReference>
<dbReference type="SUPFAM" id="SSF53686">
    <property type="entry name" value="Tryptophan synthase beta subunit-like PLP-dependent enzymes"/>
    <property type="match status" value="1"/>
</dbReference>
<evidence type="ECO:0000313" key="7">
    <source>
        <dbReference type="EMBL" id="SVB72285.1"/>
    </source>
</evidence>
<sequence>VYSSQEIMRYTVIRGSFISYLLYLLVCGFTPLYKSGGWGKFSVYEIMSFDIYQETLNADNRIRGMIRETTLDHSRSLTKMGDSQVYMKLENHQYTGSFKLRGAMNKILSLGQEDMNRGVVAASSGNHGAAVAYTLNKLNIPGRVYVPEDASPTKIETIQDYGVEVLVEGSDCVITEAVARQYSEMHGLTFVSPYNDSLVVAGQGTIAVELQHQLDKIDAVFVSLGGGGLISGISGYLKKVNPGVKIIGCSPENSPVMIRSIKAGEILDIESQPTLSDGTAGGVEKDAITFNLCKKLVDDFILVTEEEIAESMRLFIEKEHLLIEGAAAVAIAGFLKQKSDYQDQKVVIIVCGGNIGLETFKMIL</sequence>
<keyword evidence="4" id="KW-0456">Lyase</keyword>
<dbReference type="InterPro" id="IPR000634">
    <property type="entry name" value="Ser/Thr_deHydtase_PyrdxlP-BS"/>
</dbReference>
<dbReference type="FunFam" id="3.40.50.1100:FF:000005">
    <property type="entry name" value="Threonine dehydratase catabolic"/>
    <property type="match status" value="1"/>
</dbReference>
<evidence type="ECO:0000256" key="5">
    <source>
        <dbReference type="SAM" id="Phobius"/>
    </source>
</evidence>
<dbReference type="PROSITE" id="PS00165">
    <property type="entry name" value="DEHYDRATASE_SER_THR"/>
    <property type="match status" value="1"/>
</dbReference>
<evidence type="ECO:0000256" key="1">
    <source>
        <dbReference type="ARBA" id="ARBA00001933"/>
    </source>
</evidence>
<evidence type="ECO:0000256" key="4">
    <source>
        <dbReference type="ARBA" id="ARBA00023239"/>
    </source>
</evidence>
<proteinExistence type="inferred from homology"/>
<organism evidence="7">
    <name type="scientific">marine metagenome</name>
    <dbReference type="NCBI Taxonomy" id="408172"/>
    <lineage>
        <taxon>unclassified sequences</taxon>
        <taxon>metagenomes</taxon>
        <taxon>ecological metagenomes</taxon>
    </lineage>
</organism>
<dbReference type="GO" id="GO:0009097">
    <property type="term" value="P:isoleucine biosynthetic process"/>
    <property type="evidence" value="ECO:0007669"/>
    <property type="project" value="TreeGrafter"/>
</dbReference>
<dbReference type="InterPro" id="IPR001926">
    <property type="entry name" value="TrpB-like_PALP"/>
</dbReference>
<evidence type="ECO:0000259" key="6">
    <source>
        <dbReference type="Pfam" id="PF00291"/>
    </source>
</evidence>
<keyword evidence="5" id="KW-0812">Transmembrane</keyword>
<dbReference type="GO" id="GO:0006567">
    <property type="term" value="P:L-threonine catabolic process"/>
    <property type="evidence" value="ECO:0007669"/>
    <property type="project" value="TreeGrafter"/>
</dbReference>
<reference evidence="7" key="1">
    <citation type="submission" date="2018-05" db="EMBL/GenBank/DDBJ databases">
        <authorList>
            <person name="Lanie J.A."/>
            <person name="Ng W.-L."/>
            <person name="Kazmierczak K.M."/>
            <person name="Andrzejewski T.M."/>
            <person name="Davidsen T.M."/>
            <person name="Wayne K.J."/>
            <person name="Tettelin H."/>
            <person name="Glass J.I."/>
            <person name="Rusch D."/>
            <person name="Podicherti R."/>
            <person name="Tsui H.-C.T."/>
            <person name="Winkler M.E."/>
        </authorList>
    </citation>
    <scope>NUCLEOTIDE SEQUENCE</scope>
</reference>
<dbReference type="InterPro" id="IPR036052">
    <property type="entry name" value="TrpB-like_PALP_sf"/>
</dbReference>
<dbReference type="GO" id="GO:0004794">
    <property type="term" value="F:threonine deaminase activity"/>
    <property type="evidence" value="ECO:0007669"/>
    <property type="project" value="TreeGrafter"/>
</dbReference>
<dbReference type="PANTHER" id="PTHR48078">
    <property type="entry name" value="THREONINE DEHYDRATASE, MITOCHONDRIAL-RELATED"/>
    <property type="match status" value="1"/>
</dbReference>
<dbReference type="GO" id="GO:0030170">
    <property type="term" value="F:pyridoxal phosphate binding"/>
    <property type="evidence" value="ECO:0007669"/>
    <property type="project" value="InterPro"/>
</dbReference>
<keyword evidence="5" id="KW-1133">Transmembrane helix</keyword>
<gene>
    <name evidence="7" type="ORF">METZ01_LOCUS225139</name>
</gene>
<dbReference type="AlphaFoldDB" id="A0A382GBS8"/>
<protein>
    <recommendedName>
        <fullName evidence="6">Tryptophan synthase beta chain-like PALP domain-containing protein</fullName>
    </recommendedName>
</protein>
<comment type="cofactor">
    <cofactor evidence="1">
        <name>pyridoxal 5'-phosphate</name>
        <dbReference type="ChEBI" id="CHEBI:597326"/>
    </cofactor>
</comment>